<dbReference type="AlphaFoldDB" id="A0A1N6FS19"/>
<proteinExistence type="inferred from homology"/>
<reference evidence="2 3" key="1">
    <citation type="submission" date="2016-11" db="EMBL/GenBank/DDBJ databases">
        <authorList>
            <person name="Jaros S."/>
            <person name="Januszkiewicz K."/>
            <person name="Wedrychowicz H."/>
        </authorList>
    </citation>
    <scope>NUCLEOTIDE SEQUENCE [LARGE SCALE GENOMIC DNA]</scope>
    <source>
        <strain evidence="2 3">DSM 24787</strain>
    </source>
</reference>
<dbReference type="NCBIfam" id="TIGR04191">
    <property type="entry name" value="YphP_YqiW"/>
    <property type="match status" value="1"/>
</dbReference>
<comment type="similarity">
    <text evidence="1">Belongs to the bacilliredoxin family.</text>
</comment>
<organism evidence="2 3">
    <name type="scientific">Chitinophaga niabensis</name>
    <dbReference type="NCBI Taxonomy" id="536979"/>
    <lineage>
        <taxon>Bacteria</taxon>
        <taxon>Pseudomonadati</taxon>
        <taxon>Bacteroidota</taxon>
        <taxon>Chitinophagia</taxon>
        <taxon>Chitinophagales</taxon>
        <taxon>Chitinophagaceae</taxon>
        <taxon>Chitinophaga</taxon>
    </lineage>
</organism>
<dbReference type="Gene3D" id="3.40.30.10">
    <property type="entry name" value="Glutaredoxin"/>
    <property type="match status" value="1"/>
</dbReference>
<evidence type="ECO:0000256" key="1">
    <source>
        <dbReference type="ARBA" id="ARBA00038305"/>
    </source>
</evidence>
<name>A0A1N6FS19_9BACT</name>
<dbReference type="PANTHER" id="PTHR40052">
    <property type="entry name" value="UPF0403 PROTEIN YQIW-RELATED"/>
    <property type="match status" value="1"/>
</dbReference>
<gene>
    <name evidence="2" type="ORF">SAMN04488055_2379</name>
</gene>
<accession>A0A1N6FS19</accession>
<dbReference type="STRING" id="536979.SAMN04488055_2379"/>
<dbReference type="EMBL" id="FSRA01000001">
    <property type="protein sequence ID" value="SIN98033.1"/>
    <property type="molecule type" value="Genomic_DNA"/>
</dbReference>
<dbReference type="PANTHER" id="PTHR40052:SF2">
    <property type="entry name" value="BACILLIREDOXIN BRXA"/>
    <property type="match status" value="1"/>
</dbReference>
<protein>
    <submittedName>
        <fullName evidence="2">Putative bacilliredoxin, YphP/YqiW family</fullName>
    </submittedName>
</protein>
<dbReference type="Proteomes" id="UP000185003">
    <property type="component" value="Unassembled WGS sequence"/>
</dbReference>
<evidence type="ECO:0000313" key="2">
    <source>
        <dbReference type="EMBL" id="SIN98033.1"/>
    </source>
</evidence>
<sequence>MSFSYYLFMFVDILLTLQKRNIMYPAELVMPMKAELTDNGFEELLTPAKVDETLSKAGTTLVMINSVCGCSAGTARPGVLMAVATSEKKPDRLTTSFAGFDGDAVKQIRTHLLPYPPSSPAIALFKDGQLVHFIERHMIEGRSAQLIATNLLAAFDEYC</sequence>
<dbReference type="InterPro" id="IPR009474">
    <property type="entry name" value="BrxB/BrxA"/>
</dbReference>
<evidence type="ECO:0000313" key="3">
    <source>
        <dbReference type="Proteomes" id="UP000185003"/>
    </source>
</evidence>
<dbReference type="Pfam" id="PF06491">
    <property type="entry name" value="Disulph_isomer"/>
    <property type="match status" value="1"/>
</dbReference>
<keyword evidence="3" id="KW-1185">Reference proteome</keyword>